<reference evidence="2" key="4">
    <citation type="submission" date="2025-08" db="UniProtKB">
        <authorList>
            <consortium name="Ensembl"/>
        </authorList>
    </citation>
    <scope>IDENTIFICATION</scope>
</reference>
<dbReference type="Pfam" id="PF15295">
    <property type="entry name" value="CCDC50_N"/>
    <property type="match status" value="1"/>
</dbReference>
<dbReference type="GeneTree" id="ENSGT00970000193438"/>
<dbReference type="InterPro" id="IPR029311">
    <property type="entry name" value="CCDC50_N"/>
</dbReference>
<dbReference type="GO" id="GO:0007508">
    <property type="term" value="P:larval heart development"/>
    <property type="evidence" value="ECO:0007669"/>
    <property type="project" value="TreeGrafter"/>
</dbReference>
<reference evidence="2" key="5">
    <citation type="submission" date="2025-09" db="UniProtKB">
        <authorList>
            <consortium name="Ensembl"/>
        </authorList>
    </citation>
    <scope>IDENTIFICATION</scope>
</reference>
<protein>
    <recommendedName>
        <fullName evidence="1">Coiled-coil domain-containing protein</fullName>
    </recommendedName>
</protein>
<evidence type="ECO:0000259" key="1">
    <source>
        <dbReference type="Pfam" id="PF15295"/>
    </source>
</evidence>
<accession>A0A4W3GAF0</accession>
<reference evidence="3" key="3">
    <citation type="journal article" date="2014" name="Nature">
        <title>Elephant shark genome provides unique insights into gnathostome evolution.</title>
        <authorList>
            <consortium name="International Elephant Shark Genome Sequencing Consortium"/>
            <person name="Venkatesh B."/>
            <person name="Lee A.P."/>
            <person name="Ravi V."/>
            <person name="Maurya A.K."/>
            <person name="Lian M.M."/>
            <person name="Swann J.B."/>
            <person name="Ohta Y."/>
            <person name="Flajnik M.F."/>
            <person name="Sutoh Y."/>
            <person name="Kasahara M."/>
            <person name="Hoon S."/>
            <person name="Gangu V."/>
            <person name="Roy S.W."/>
            <person name="Irimia M."/>
            <person name="Korzh V."/>
            <person name="Kondrychyn I."/>
            <person name="Lim Z.W."/>
            <person name="Tay B.H."/>
            <person name="Tohari S."/>
            <person name="Kong K.W."/>
            <person name="Ho S."/>
            <person name="Lorente-Galdos B."/>
            <person name="Quilez J."/>
            <person name="Marques-Bonet T."/>
            <person name="Raney B.J."/>
            <person name="Ingham P.W."/>
            <person name="Tay A."/>
            <person name="Hillier L.W."/>
            <person name="Minx P."/>
            <person name="Boehm T."/>
            <person name="Wilson R.K."/>
            <person name="Brenner S."/>
            <person name="Warren W.C."/>
        </authorList>
    </citation>
    <scope>NUCLEOTIDE SEQUENCE [LARGE SCALE GENOMIC DNA]</scope>
</reference>
<dbReference type="PANTHER" id="PTHR33395">
    <property type="entry name" value="TRANSCRIPTASE, PUTATIVE-RELATED-RELATED"/>
    <property type="match status" value="1"/>
</dbReference>
<dbReference type="Proteomes" id="UP000314986">
    <property type="component" value="Unassembled WGS sequence"/>
</dbReference>
<proteinExistence type="predicted"/>
<dbReference type="InterPro" id="IPR036691">
    <property type="entry name" value="Endo/exonu/phosph_ase_sf"/>
</dbReference>
<dbReference type="STRING" id="7868.ENSCMIP00000000073"/>
<feature type="domain" description="Coiled-coil" evidence="1">
    <location>
        <begin position="33"/>
        <end position="82"/>
    </location>
</feature>
<dbReference type="GO" id="GO:0031012">
    <property type="term" value="C:extracellular matrix"/>
    <property type="evidence" value="ECO:0007669"/>
    <property type="project" value="TreeGrafter"/>
</dbReference>
<dbReference type="SUPFAM" id="SSF56219">
    <property type="entry name" value="DNase I-like"/>
    <property type="match status" value="1"/>
</dbReference>
<dbReference type="Gene3D" id="3.60.10.10">
    <property type="entry name" value="Endonuclease/exonuclease/phosphatase"/>
    <property type="match status" value="1"/>
</dbReference>
<evidence type="ECO:0000313" key="3">
    <source>
        <dbReference type="Proteomes" id="UP000314986"/>
    </source>
</evidence>
<reference evidence="3" key="2">
    <citation type="journal article" date="2007" name="PLoS Biol.">
        <title>Survey sequencing and comparative analysis of the elephant shark (Callorhinchus milii) genome.</title>
        <authorList>
            <person name="Venkatesh B."/>
            <person name="Kirkness E.F."/>
            <person name="Loh Y.H."/>
            <person name="Halpern A.L."/>
            <person name="Lee A.P."/>
            <person name="Johnson J."/>
            <person name="Dandona N."/>
            <person name="Viswanathan L.D."/>
            <person name="Tay A."/>
            <person name="Venter J.C."/>
            <person name="Strausberg R.L."/>
            <person name="Brenner S."/>
        </authorList>
    </citation>
    <scope>NUCLEOTIDE SEQUENCE [LARGE SCALE GENOMIC DNA]</scope>
</reference>
<dbReference type="GO" id="GO:0003824">
    <property type="term" value="F:catalytic activity"/>
    <property type="evidence" value="ECO:0007669"/>
    <property type="project" value="InterPro"/>
</dbReference>
<dbReference type="PANTHER" id="PTHR33395:SF22">
    <property type="entry name" value="REVERSE TRANSCRIPTASE DOMAIN-CONTAINING PROTEIN"/>
    <property type="match status" value="1"/>
</dbReference>
<evidence type="ECO:0000313" key="2">
    <source>
        <dbReference type="Ensembl" id="ENSCMIP00000000073.1"/>
    </source>
</evidence>
<dbReference type="InParanoid" id="A0A4W3GAF0"/>
<dbReference type="Ensembl" id="ENSCMIT00000000098.1">
    <property type="protein sequence ID" value="ENSCMIP00000000073.1"/>
    <property type="gene ID" value="ENSCMIG00000000077.1"/>
</dbReference>
<organism evidence="2 3">
    <name type="scientific">Callorhinchus milii</name>
    <name type="common">Ghost shark</name>
    <dbReference type="NCBI Taxonomy" id="7868"/>
    <lineage>
        <taxon>Eukaryota</taxon>
        <taxon>Metazoa</taxon>
        <taxon>Chordata</taxon>
        <taxon>Craniata</taxon>
        <taxon>Vertebrata</taxon>
        <taxon>Chondrichthyes</taxon>
        <taxon>Holocephali</taxon>
        <taxon>Chimaeriformes</taxon>
        <taxon>Callorhinchidae</taxon>
        <taxon>Callorhinchus</taxon>
    </lineage>
</organism>
<reference evidence="3" key="1">
    <citation type="journal article" date="2006" name="Science">
        <title>Ancient noncoding elements conserved in the human genome.</title>
        <authorList>
            <person name="Venkatesh B."/>
            <person name="Kirkness E.F."/>
            <person name="Loh Y.H."/>
            <person name="Halpern A.L."/>
            <person name="Lee A.P."/>
            <person name="Johnson J."/>
            <person name="Dandona N."/>
            <person name="Viswanathan L.D."/>
            <person name="Tay A."/>
            <person name="Venter J.C."/>
            <person name="Strausberg R.L."/>
            <person name="Brenner S."/>
        </authorList>
    </citation>
    <scope>NUCLEOTIDE SEQUENCE [LARGE SCALE GENOMIC DNA]</scope>
</reference>
<keyword evidence="3" id="KW-1185">Reference proteome</keyword>
<name>A0A4W3GAF0_CALMI</name>
<sequence length="200" mass="22888">ILQSSCGQPMGHGPKLVCQTFALFDCSYCCVSVEHHLASNVQRNRLVQHDLQVAKRLQEEEDHKAQLRLQKRHGKEIEEQICNQIADRCKANRVVIMGDFNYPNIDLQNTSIKGKAGQRFIDCVQENVLEQYVSSPTRKEALPDLVLGNEIGQVEQVSVGQHLGNSDHNIIRFRLLMNRDKKRANFDGLKRDLELVTWQN</sequence>
<dbReference type="AlphaFoldDB" id="A0A4W3GAF0"/>
<dbReference type="GO" id="GO:0061343">
    <property type="term" value="P:cell adhesion involved in heart morphogenesis"/>
    <property type="evidence" value="ECO:0007669"/>
    <property type="project" value="TreeGrafter"/>
</dbReference>